<dbReference type="Pfam" id="PF13476">
    <property type="entry name" value="AAA_23"/>
    <property type="match status" value="1"/>
</dbReference>
<feature type="coiled-coil region" evidence="1">
    <location>
        <begin position="303"/>
        <end position="403"/>
    </location>
</feature>
<dbReference type="Gene3D" id="3.40.50.300">
    <property type="entry name" value="P-loop containing nucleotide triphosphate hydrolases"/>
    <property type="match status" value="2"/>
</dbReference>
<dbReference type="RefSeq" id="WP_188815152.1">
    <property type="nucleotide sequence ID" value="NZ_BMHT01000006.1"/>
</dbReference>
<feature type="region of interest" description="Disordered" evidence="2">
    <location>
        <begin position="909"/>
        <end position="928"/>
    </location>
</feature>
<protein>
    <submittedName>
        <fullName evidence="4">Nuclease SbcCD subunit C</fullName>
    </submittedName>
</protein>
<gene>
    <name evidence="4" type="primary">sbcC</name>
    <name evidence="4" type="ORF">GCM10011383_33170</name>
</gene>
<keyword evidence="1" id="KW-0175">Coiled coil</keyword>
<keyword evidence="5" id="KW-1185">Reference proteome</keyword>
<feature type="coiled-coil region" evidence="1">
    <location>
        <begin position="627"/>
        <end position="689"/>
    </location>
</feature>
<dbReference type="Proteomes" id="UP000632273">
    <property type="component" value="Unassembled WGS sequence"/>
</dbReference>
<dbReference type="PANTHER" id="PTHR32114">
    <property type="entry name" value="ABC TRANSPORTER ABCH.3"/>
    <property type="match status" value="1"/>
</dbReference>
<organism evidence="4 5">
    <name type="scientific">Hymenobacter cavernae</name>
    <dbReference type="NCBI Taxonomy" id="2044852"/>
    <lineage>
        <taxon>Bacteria</taxon>
        <taxon>Pseudomonadati</taxon>
        <taxon>Bacteroidota</taxon>
        <taxon>Cytophagia</taxon>
        <taxon>Cytophagales</taxon>
        <taxon>Hymenobacteraceae</taxon>
        <taxon>Hymenobacter</taxon>
    </lineage>
</organism>
<evidence type="ECO:0000259" key="3">
    <source>
        <dbReference type="Pfam" id="PF13476"/>
    </source>
</evidence>
<name>A0ABQ1UHM4_9BACT</name>
<comment type="caution">
    <text evidence="4">The sequence shown here is derived from an EMBL/GenBank/DDBJ whole genome shotgun (WGS) entry which is preliminary data.</text>
</comment>
<feature type="coiled-coil region" evidence="1">
    <location>
        <begin position="796"/>
        <end position="851"/>
    </location>
</feature>
<evidence type="ECO:0000313" key="4">
    <source>
        <dbReference type="EMBL" id="GGF19028.1"/>
    </source>
</evidence>
<feature type="coiled-coil region" evidence="1">
    <location>
        <begin position="720"/>
        <end position="754"/>
    </location>
</feature>
<feature type="coiled-coil region" evidence="1">
    <location>
        <begin position="215"/>
        <end position="249"/>
    </location>
</feature>
<dbReference type="SUPFAM" id="SSF52540">
    <property type="entry name" value="P-loop containing nucleoside triphosphate hydrolases"/>
    <property type="match status" value="1"/>
</dbReference>
<proteinExistence type="predicted"/>
<sequence>MKILRVRFFNLNSLRGQHEVDFANSPLVDAGLFAITGATGAGKTTILDAITLALYGQVPRHDGSGPEQVMSHGTGESWAEVEFAVNGNLYRAKWGQHRARKRPDGPLQDSRMELSERRVVEGEETWPFLETYKSKVPSKVAELSGLEYRQFLRSVLLAQGEFTRFLKSSPGERAQLLEKITDTRKYSDISVFAFRKAKEEAQQVDVLRAGLAGVTLLSTDEVAALEAEVQELQKQLSTATAEQQRLAEAQSWLKRLVDLTTQQHRGEQQLTELTARAAMLVPVQQRLEKHTQALPFRTPWALLQRAEEDIQKLQRSADELRQQLPPLQQHLASAAQLRTAAAEAREAALATQQEQEPRLREAEQLDLLVRRDEEQLRLAKQEYEQKNEQCKRQKTELDQLTAQTKGFRQQAADLGAWLNQHRPLAELADTLPELTAHLQDWDHLRSELGQLGQRQQELRQRQRQATEAAASYQQQATLAQQQLADLGAQQQTAATHRDQWLRRLHHHAAQLQRDYQAQQQHWDDLRRSMQLQQLILSHTETRELLTPGEPCPVCGALEHPFAAGLLGVSEESLARDKNREEELSQQVRALNTRLNRASTYVNMLEQAGGQLAATTPEILPLLLEADEKAAADEVKAAVQRLRELEQQRPAAEVALAQARSQQESAARQQQEYQTDAANVEASLRDAEERVPLVKQQISSLLSSFGLRFNEENGRELITRCRQLSAEFEQKKANLASLEKQSEASGATLKELEKNHAETHQWLRENKQGLLDKHAAIQQQKAQRQTLFAGADVAAARQHLADEVQRRTTELERLTQALSEQQTRLARLDEQLRQREQDAQQQQQERQQQHAALVVGLAAAGLPDNPTELTTLLLPDTEARRLTDELQAHERAVAATQQRLAEAAQQLQAEQARALTDEPSETINEKQKANSEKLALLNQQLGQRQQRLTDHHRGLERHAQLAVALEKQQQEARRWRGLADLIGAADGKKFSEFAQGLTLARLTELANRHLHRLNDRYRITRNPDEHLDLLIIDHYQADSTRSMNSLSGGESFLVSLALALGLSELAGHKTQIDTLFIDEGFGTLDPDALDVALSALETLQGSGKMIGIISHVDALKERVTTQVQVRKGAAGVSSLRVVGFGEAS</sequence>
<dbReference type="InterPro" id="IPR038729">
    <property type="entry name" value="Rad50/SbcC_AAA"/>
</dbReference>
<reference evidence="5" key="1">
    <citation type="journal article" date="2019" name="Int. J. Syst. Evol. Microbiol.">
        <title>The Global Catalogue of Microorganisms (GCM) 10K type strain sequencing project: providing services to taxonomists for standard genome sequencing and annotation.</title>
        <authorList>
            <consortium name="The Broad Institute Genomics Platform"/>
            <consortium name="The Broad Institute Genome Sequencing Center for Infectious Disease"/>
            <person name="Wu L."/>
            <person name="Ma J."/>
        </authorList>
    </citation>
    <scope>NUCLEOTIDE SEQUENCE [LARGE SCALE GENOMIC DNA]</scope>
    <source>
        <strain evidence="5">CGMCC 1.15197</strain>
    </source>
</reference>
<dbReference type="Pfam" id="PF13558">
    <property type="entry name" value="SbcC_Walker_B"/>
    <property type="match status" value="1"/>
</dbReference>
<feature type="domain" description="Rad50/SbcC-type AAA" evidence="3">
    <location>
        <begin position="7"/>
        <end position="236"/>
    </location>
</feature>
<evidence type="ECO:0000313" key="5">
    <source>
        <dbReference type="Proteomes" id="UP000632273"/>
    </source>
</evidence>
<accession>A0ABQ1UHM4</accession>
<evidence type="ECO:0000256" key="2">
    <source>
        <dbReference type="SAM" id="MobiDB-lite"/>
    </source>
</evidence>
<dbReference type="PANTHER" id="PTHR32114:SF2">
    <property type="entry name" value="ABC TRANSPORTER ABCH.3"/>
    <property type="match status" value="1"/>
</dbReference>
<dbReference type="InterPro" id="IPR027417">
    <property type="entry name" value="P-loop_NTPase"/>
</dbReference>
<feature type="coiled-coil region" evidence="1">
    <location>
        <begin position="455"/>
        <end position="489"/>
    </location>
</feature>
<evidence type="ECO:0000256" key="1">
    <source>
        <dbReference type="SAM" id="Coils"/>
    </source>
</evidence>
<dbReference type="EMBL" id="BMHT01000006">
    <property type="protein sequence ID" value="GGF19028.1"/>
    <property type="molecule type" value="Genomic_DNA"/>
</dbReference>